<keyword evidence="1" id="KW-0596">Phosphopantetheine</keyword>
<dbReference type="InterPro" id="IPR042099">
    <property type="entry name" value="ANL_N_sf"/>
</dbReference>
<dbReference type="SUPFAM" id="SSF56801">
    <property type="entry name" value="Acetyl-CoA synthetase-like"/>
    <property type="match status" value="1"/>
</dbReference>
<dbReference type="Gene3D" id="3.40.50.12780">
    <property type="entry name" value="N-terminal domain of ligase-like"/>
    <property type="match status" value="1"/>
</dbReference>
<evidence type="ECO:0000256" key="1">
    <source>
        <dbReference type="ARBA" id="ARBA00022450"/>
    </source>
</evidence>
<dbReference type="InterPro" id="IPR000873">
    <property type="entry name" value="AMP-dep_synth/lig_dom"/>
</dbReference>
<dbReference type="SUPFAM" id="SSF47336">
    <property type="entry name" value="ACP-like"/>
    <property type="match status" value="1"/>
</dbReference>
<dbReference type="InterPro" id="IPR045851">
    <property type="entry name" value="AMP-bd_C_sf"/>
</dbReference>
<proteinExistence type="predicted"/>
<reference evidence="6 7" key="1">
    <citation type="submission" date="2016-07" db="EMBL/GenBank/DDBJ databases">
        <title>Pervasive Adenine N6-methylation of Active Genes in Fungi.</title>
        <authorList>
            <consortium name="DOE Joint Genome Institute"/>
            <person name="Mondo S.J."/>
            <person name="Dannebaum R.O."/>
            <person name="Kuo R.C."/>
            <person name="Labutti K."/>
            <person name="Haridas S."/>
            <person name="Kuo A."/>
            <person name="Salamov A."/>
            <person name="Ahrendt S.R."/>
            <person name="Lipzen A."/>
            <person name="Sullivan W."/>
            <person name="Andreopoulos W.B."/>
            <person name="Clum A."/>
            <person name="Lindquist E."/>
            <person name="Daum C."/>
            <person name="Ramamoorthy G.K."/>
            <person name="Gryganskyi A."/>
            <person name="Culley D."/>
            <person name="Magnuson J.K."/>
            <person name="James T.Y."/>
            <person name="O'Malley M.A."/>
            <person name="Stajich J.E."/>
            <person name="Spatafora J.W."/>
            <person name="Visel A."/>
            <person name="Grigoriev I.V."/>
        </authorList>
    </citation>
    <scope>NUCLEOTIDE SEQUENCE [LARGE SCALE GENOMIC DNA]</scope>
    <source>
        <strain evidence="6 7">JEL800</strain>
    </source>
</reference>
<dbReference type="Pfam" id="PF00501">
    <property type="entry name" value="AMP-binding"/>
    <property type="match status" value="1"/>
</dbReference>
<name>A0A1Y2BZ94_9FUNG</name>
<evidence type="ECO:0000313" key="6">
    <source>
        <dbReference type="EMBL" id="ORY39994.1"/>
    </source>
</evidence>
<evidence type="ECO:0000256" key="2">
    <source>
        <dbReference type="ARBA" id="ARBA00022553"/>
    </source>
</evidence>
<keyword evidence="4" id="KW-0812">Transmembrane</keyword>
<dbReference type="InterPro" id="IPR020806">
    <property type="entry name" value="PKS_PP-bd"/>
</dbReference>
<dbReference type="Proteomes" id="UP000193642">
    <property type="component" value="Unassembled WGS sequence"/>
</dbReference>
<dbReference type="InterPro" id="IPR036736">
    <property type="entry name" value="ACP-like_sf"/>
</dbReference>
<evidence type="ECO:0000256" key="4">
    <source>
        <dbReference type="SAM" id="Phobius"/>
    </source>
</evidence>
<dbReference type="OrthoDB" id="3633556at2759"/>
<organism evidence="6 7">
    <name type="scientific">Rhizoclosmatium globosum</name>
    <dbReference type="NCBI Taxonomy" id="329046"/>
    <lineage>
        <taxon>Eukaryota</taxon>
        <taxon>Fungi</taxon>
        <taxon>Fungi incertae sedis</taxon>
        <taxon>Chytridiomycota</taxon>
        <taxon>Chytridiomycota incertae sedis</taxon>
        <taxon>Chytridiomycetes</taxon>
        <taxon>Chytridiales</taxon>
        <taxon>Chytriomycetaceae</taxon>
        <taxon>Rhizoclosmatium</taxon>
    </lineage>
</organism>
<dbReference type="GO" id="GO:0031956">
    <property type="term" value="F:medium-chain fatty acid-CoA ligase activity"/>
    <property type="evidence" value="ECO:0007669"/>
    <property type="project" value="TreeGrafter"/>
</dbReference>
<feature type="transmembrane region" description="Helical" evidence="4">
    <location>
        <begin position="1032"/>
        <end position="1050"/>
    </location>
</feature>
<dbReference type="PANTHER" id="PTHR43201:SF10">
    <property type="entry name" value="CARRIER DOMAIN-CONTAINING PROTEIN"/>
    <property type="match status" value="1"/>
</dbReference>
<dbReference type="SMART" id="SM00823">
    <property type="entry name" value="PKS_PP"/>
    <property type="match status" value="1"/>
</dbReference>
<dbReference type="Gene3D" id="1.10.1200.10">
    <property type="entry name" value="ACP-like"/>
    <property type="match status" value="1"/>
</dbReference>
<feature type="transmembrane region" description="Helical" evidence="4">
    <location>
        <begin position="1228"/>
        <end position="1253"/>
    </location>
</feature>
<feature type="region of interest" description="Disordered" evidence="3">
    <location>
        <begin position="285"/>
        <end position="309"/>
    </location>
</feature>
<dbReference type="Pfam" id="PF00132">
    <property type="entry name" value="Hexapep"/>
    <property type="match status" value="1"/>
</dbReference>
<evidence type="ECO:0000256" key="3">
    <source>
        <dbReference type="SAM" id="MobiDB-lite"/>
    </source>
</evidence>
<feature type="transmembrane region" description="Helical" evidence="4">
    <location>
        <begin position="937"/>
        <end position="961"/>
    </location>
</feature>
<keyword evidence="4" id="KW-0472">Membrane</keyword>
<feature type="transmembrane region" description="Helical" evidence="4">
    <location>
        <begin position="1492"/>
        <end position="1518"/>
    </location>
</feature>
<dbReference type="Gene3D" id="3.30.300.30">
    <property type="match status" value="1"/>
</dbReference>
<sequence>MFSSRGKDQAVSDLLSVSVLAARHRRNDSKHPKSVPTRLLGDHIPSDQLVVITIASGDDLNSDAIPTIKNLEHTVSHVPPGPGVSSTSSSYKGYKSSLDSFWKRKLQGSISSKATSVKSIIFDEDKEQNQPKPFLGAQLAAKLKFSTLVDALHDSEIPAIRSVDHREPITHSQLRQFIGDCQLPLSGVTTESRIGVLLSEGPELGVCLLAVMSCCCAVPINYNLTCSEIIAELTCLNTQAVIIEHSRKEDPIISHLLDASLSILLLKPDPNRAGLFTLTRYSSPRTRTKSHSTTSSALSHTSHHPTNLSRGTSIVSFLLPQDRPHTTPETTTLLLRTSGTTGRKKTVPYPLKTLLLSANCIATSWSLRPETDICLNMMPLTHVGGIVRNLLAPLVSCSTVILTPGFDAALFWDVVRYHSPTWYYAVPSMHLQILEEGDSQRWNMRSSSASASASASARGVSSVRLIANAGGGLPHSLAVRLKAMFQGAVVLPSYGMTECMPIAAPPVGFSVEMKPRTSGVSVGPEICVFEVGDDVPCGVGGIGRVMVRGDPLFEGYEGGEQEIPFTEDGWFDTGDIGYLDDENYLFITGRSKEVINRGGEIMSPVEVEDAVLTHPNIQNTIAFSVGHQTLQETIGLAIVCKNDSLRMGLTELQRFVSSKLHPTKWPQLLVFMSDIPKNHANKPLRINLAHRLSLPEISDTTPIHQKIYEAACPPIGTPLTEMILCTRAPRITVSELSPLLTQMPYKNDVFVFSDTADSIAVLVSGPERFSSDVVRTYLASKIHEYDIPATILVVSEVPRDTETGDVDVEACLELYEEETRETLSDVEECVVIVFTEVLGLKRRVRKSDDFFELGGTSLAAGKVGALIRGKLGVKLPPMALFKYRTIAKFSEVIQEKLDSMKKSAADNVELNYRKPFNPEEIKSESPTRPFALFIQSLSLFLFNPLRTAIFCLLFANFLCFFQGDEFSQFKHAPRGTLAGSMWILLDIMISIFSTAVVCGFMFPAICLAGKWLIIGKYKAGSYPLWGSYYLRWWIVDQLLLVFGMGFFKVNDTGKTLFFRMMGAQIGWNVRFHSDSKIREFDLIHIYPDCVIVTNRVSAFTMEAGLMILKPITLGSNCVINYGCTLAPGCVIPANTVLPPLSSSYELNESSQNHRIFASLGPSSPNFLSLLFIGYPIVFIVRLWSLFPWLAVLYWLVQFPFLSTSDEESYHTLSFFGQLITHWGKSYRISLHVLGAVVKATVCPIFELIGTILVKRYIIGKFEAGQRKNTQWNLLQHWIMNALFVEGEFMEVYELLGRHYEGISIIYRLLGAKIGKRVYWPGTCMKFHELDLLEVGNDVVFGSRSKLSFSDSVESRKIKIEDGAMIADRCVVLPGVTVGRNAMIGSGSLLCKNGYYPPGSTWIGSKNGDALLWEEGDTSAALTEPTLKPFGRGFCMNQANYTVLGQLSIFSYNVITVALTGCAWVIPPLCGVIVTGIYFDPLADSPFRRSDTIGMLIFLSSVLVSYAFLSIFIFMLPVCSKWLLLGHLKTGNHDWDKSSYCQRWQIHISIQKVLDKVQDQIRGSFYLVAYFRFLGAKIGERVCLYPTGADPMMTEPELVSIGDHTVVDKASIISHINTKGSFVLNNLRIGKGCSLRTDSRLLSGAEMNDGSQLLEHTLIVGGEVVESGSVMQGWPAKEMRTSKTGDFISSSQLTLENSGKVSIISFDL</sequence>
<evidence type="ECO:0000259" key="5">
    <source>
        <dbReference type="PROSITE" id="PS50075"/>
    </source>
</evidence>
<dbReference type="EMBL" id="MCGO01000037">
    <property type="protein sequence ID" value="ORY39994.1"/>
    <property type="molecule type" value="Genomic_DNA"/>
</dbReference>
<dbReference type="GO" id="GO:0031177">
    <property type="term" value="F:phosphopantetheine binding"/>
    <property type="evidence" value="ECO:0007669"/>
    <property type="project" value="InterPro"/>
</dbReference>
<dbReference type="InterPro" id="IPR001451">
    <property type="entry name" value="Hexapep"/>
</dbReference>
<dbReference type="InterPro" id="IPR011004">
    <property type="entry name" value="Trimer_LpxA-like_sf"/>
</dbReference>
<dbReference type="InterPro" id="IPR009081">
    <property type="entry name" value="PP-bd_ACP"/>
</dbReference>
<keyword evidence="7" id="KW-1185">Reference proteome</keyword>
<keyword evidence="4" id="KW-1133">Transmembrane helix</keyword>
<evidence type="ECO:0000313" key="7">
    <source>
        <dbReference type="Proteomes" id="UP000193642"/>
    </source>
</evidence>
<comment type="caution">
    <text evidence="6">The sequence shown here is derived from an EMBL/GenBank/DDBJ whole genome shotgun (WGS) entry which is preliminary data.</text>
</comment>
<protein>
    <submittedName>
        <fullName evidence="6">Acetyl-CoA synthetase-like protein</fullName>
    </submittedName>
</protein>
<feature type="transmembrane region" description="Helical" evidence="4">
    <location>
        <begin position="1166"/>
        <end position="1196"/>
    </location>
</feature>
<dbReference type="Gene3D" id="2.160.10.10">
    <property type="entry name" value="Hexapeptide repeat proteins"/>
    <property type="match status" value="3"/>
</dbReference>
<feature type="transmembrane region" description="Helical" evidence="4">
    <location>
        <begin position="982"/>
        <end position="1012"/>
    </location>
</feature>
<dbReference type="Pfam" id="PF00550">
    <property type="entry name" value="PP-binding"/>
    <property type="match status" value="1"/>
</dbReference>
<keyword evidence="2" id="KW-0597">Phosphoprotein</keyword>
<dbReference type="PROSITE" id="PS50075">
    <property type="entry name" value="CARRIER"/>
    <property type="match status" value="1"/>
</dbReference>
<accession>A0A1Y2BZ94</accession>
<gene>
    <name evidence="6" type="ORF">BCR33DRAFT_699741</name>
</gene>
<dbReference type="STRING" id="329046.A0A1Y2BZ94"/>
<feature type="compositionally biased region" description="Low complexity" evidence="3">
    <location>
        <begin position="291"/>
        <end position="300"/>
    </location>
</feature>
<feature type="domain" description="Carrier" evidence="5">
    <location>
        <begin position="821"/>
        <end position="897"/>
    </location>
</feature>
<feature type="transmembrane region" description="Helical" evidence="4">
    <location>
        <begin position="1453"/>
        <end position="1477"/>
    </location>
</feature>
<dbReference type="GO" id="GO:0006631">
    <property type="term" value="P:fatty acid metabolic process"/>
    <property type="evidence" value="ECO:0007669"/>
    <property type="project" value="TreeGrafter"/>
</dbReference>
<dbReference type="SUPFAM" id="SSF51161">
    <property type="entry name" value="Trimeric LpxA-like enzymes"/>
    <property type="match status" value="3"/>
</dbReference>
<dbReference type="PANTHER" id="PTHR43201">
    <property type="entry name" value="ACYL-COA SYNTHETASE"/>
    <property type="match status" value="1"/>
</dbReference>